<name>A0A6I9SFU3_ELAGV</name>
<dbReference type="InterPro" id="IPR023410">
    <property type="entry name" value="14-3-3_domain"/>
</dbReference>
<dbReference type="Proteomes" id="UP000504607">
    <property type="component" value="Unplaced"/>
</dbReference>
<protein>
    <submittedName>
        <fullName evidence="5">14-3-3-like protein GF14 kappa isoform X1</fullName>
    </submittedName>
</protein>
<dbReference type="SMART" id="SM00101">
    <property type="entry name" value="14_3_3"/>
    <property type="match status" value="1"/>
</dbReference>
<dbReference type="GeneID" id="105060579"/>
<feature type="domain" description="14-3-3" evidence="3">
    <location>
        <begin position="17"/>
        <end position="253"/>
    </location>
</feature>
<evidence type="ECO:0000259" key="3">
    <source>
        <dbReference type="SMART" id="SM00101"/>
    </source>
</evidence>
<dbReference type="AlphaFoldDB" id="A0A6I9SFU3"/>
<feature type="site" description="Interaction with phosphoserine on interacting protein" evidence="2">
    <location>
        <position position="145"/>
    </location>
</feature>
<dbReference type="Gene3D" id="1.20.190.20">
    <property type="entry name" value="14-3-3 domain"/>
    <property type="match status" value="1"/>
</dbReference>
<comment type="similarity">
    <text evidence="1">Belongs to the 14-3-3 family.</text>
</comment>
<dbReference type="OrthoDB" id="10260625at2759"/>
<dbReference type="Pfam" id="PF00244">
    <property type="entry name" value="14-3-3"/>
    <property type="match status" value="1"/>
</dbReference>
<accession>A0A6I9SFU3</accession>
<dbReference type="PIRSF" id="PIRSF000868">
    <property type="entry name" value="14-3-3"/>
    <property type="match status" value="1"/>
</dbReference>
<proteinExistence type="inferred from homology"/>
<dbReference type="InterPro" id="IPR000308">
    <property type="entry name" value="14-3-3"/>
</dbReference>
<organism evidence="4 5">
    <name type="scientific">Elaeis guineensis var. tenera</name>
    <name type="common">Oil palm</name>
    <dbReference type="NCBI Taxonomy" id="51953"/>
    <lineage>
        <taxon>Eukaryota</taxon>
        <taxon>Viridiplantae</taxon>
        <taxon>Streptophyta</taxon>
        <taxon>Embryophyta</taxon>
        <taxon>Tracheophyta</taxon>
        <taxon>Spermatophyta</taxon>
        <taxon>Magnoliopsida</taxon>
        <taxon>Liliopsida</taxon>
        <taxon>Arecaceae</taxon>
        <taxon>Arecoideae</taxon>
        <taxon>Cocoseae</taxon>
        <taxon>Elaeidinae</taxon>
        <taxon>Elaeis</taxon>
    </lineage>
</organism>
<evidence type="ECO:0000313" key="5">
    <source>
        <dbReference type="RefSeq" id="XP_010942652.1"/>
    </source>
</evidence>
<evidence type="ECO:0000256" key="2">
    <source>
        <dbReference type="PIRSR" id="PIRSR000868-1"/>
    </source>
</evidence>
<dbReference type="KEGG" id="egu:105060579"/>
<dbReference type="InterPro" id="IPR036815">
    <property type="entry name" value="14-3-3_dom_sf"/>
</dbReference>
<dbReference type="InParanoid" id="A0A6I9SFU3"/>
<evidence type="ECO:0000313" key="4">
    <source>
        <dbReference type="Proteomes" id="UP000504607"/>
    </source>
</evidence>
<dbReference type="RefSeq" id="XP_010942652.1">
    <property type="nucleotide sequence ID" value="XM_010944350.3"/>
</dbReference>
<dbReference type="PANTHER" id="PTHR18860">
    <property type="entry name" value="14-3-3 PROTEIN"/>
    <property type="match status" value="1"/>
</dbReference>
<keyword evidence="4" id="KW-1185">Reference proteome</keyword>
<reference evidence="5" key="1">
    <citation type="submission" date="2025-08" db="UniProtKB">
        <authorList>
            <consortium name="RefSeq"/>
        </authorList>
    </citation>
    <scope>IDENTIFICATION</scope>
</reference>
<gene>
    <name evidence="5" type="primary">LOC105060579</name>
</gene>
<dbReference type="PRINTS" id="PR00305">
    <property type="entry name" value="1433ZETA"/>
</dbReference>
<feature type="site" description="Interaction with phosphoserine on interacting protein" evidence="2">
    <location>
        <position position="73"/>
    </location>
</feature>
<sequence length="254" mass="29041">MSSFVPYHMEFEEPLTREEYVFLAKLCERAERYDEMVGFLDKMVLGTSSLGELTVEERSLLCMAYKGLVCSPREAWRVISFIEKNGGCRHGDHATIIKAYRARLEADIASICGRILGLLDSHLNLSACSIDSKVFFLKMKGDYHRYLAEFKVEEERNKAIEDAMAAYKEAEDIALADLAPTHALRLGVALNFSVFYYEILNSTEKASRMAKRAFDLAIADLDNVDDESYKDSKPILEFLQDNLRVWTEERMSEL</sequence>
<dbReference type="SUPFAM" id="SSF48445">
    <property type="entry name" value="14-3-3 protein"/>
    <property type="match status" value="1"/>
</dbReference>
<evidence type="ECO:0000256" key="1">
    <source>
        <dbReference type="ARBA" id="ARBA00006141"/>
    </source>
</evidence>